<gene>
    <name evidence="11" type="ORF">BJG266_LOCUS38395</name>
    <name evidence="12" type="ORF">QVE165_LOCUS55276</name>
</gene>
<keyword evidence="5 8" id="KW-0418">Kinase</keyword>
<dbReference type="SMART" id="SM00387">
    <property type="entry name" value="HATPase_c"/>
    <property type="match status" value="1"/>
</dbReference>
<dbReference type="Proteomes" id="UP000663832">
    <property type="component" value="Unassembled WGS sequence"/>
</dbReference>
<dbReference type="GO" id="GO:0005759">
    <property type="term" value="C:mitochondrial matrix"/>
    <property type="evidence" value="ECO:0007669"/>
    <property type="project" value="UniProtKB-SubCell"/>
</dbReference>
<evidence type="ECO:0000256" key="8">
    <source>
        <dbReference type="RuleBase" id="RU366032"/>
    </source>
</evidence>
<dbReference type="PANTHER" id="PTHR11947:SF20">
    <property type="entry name" value="[3-METHYL-2-OXOBUTANOATE DEHYDROGENASE [LIPOAMIDE]] KINASE, MITOCHONDRIAL"/>
    <property type="match status" value="1"/>
</dbReference>
<evidence type="ECO:0000313" key="13">
    <source>
        <dbReference type="Proteomes" id="UP000663832"/>
    </source>
</evidence>
<feature type="domain" description="Histidine kinase" evidence="10">
    <location>
        <begin position="289"/>
        <end position="428"/>
    </location>
</feature>
<dbReference type="EMBL" id="CAJNOI010001447">
    <property type="protein sequence ID" value="CAF1414340.1"/>
    <property type="molecule type" value="Genomic_DNA"/>
</dbReference>
<evidence type="ECO:0000256" key="5">
    <source>
        <dbReference type="ARBA" id="ARBA00022777"/>
    </source>
</evidence>
<evidence type="ECO:0000256" key="4">
    <source>
        <dbReference type="ARBA" id="ARBA00022741"/>
    </source>
</evidence>
<evidence type="ECO:0000313" key="11">
    <source>
        <dbReference type="EMBL" id="CAF1414340.1"/>
    </source>
</evidence>
<dbReference type="InterPro" id="IPR039028">
    <property type="entry name" value="BCKD/PDK"/>
</dbReference>
<dbReference type="PROSITE" id="PS50109">
    <property type="entry name" value="HIS_KIN"/>
    <property type="match status" value="1"/>
</dbReference>
<dbReference type="Pfam" id="PF02518">
    <property type="entry name" value="HATPase_c"/>
    <property type="match status" value="1"/>
</dbReference>
<dbReference type="InterPro" id="IPR018955">
    <property type="entry name" value="BCDHK/PDK_N"/>
</dbReference>
<feature type="compositionally biased region" description="Low complexity" evidence="9">
    <location>
        <begin position="41"/>
        <end position="50"/>
    </location>
</feature>
<dbReference type="Proteomes" id="UP000663877">
    <property type="component" value="Unassembled WGS sequence"/>
</dbReference>
<dbReference type="InterPro" id="IPR036890">
    <property type="entry name" value="HATPase_C_sf"/>
</dbReference>
<comment type="caution">
    <text evidence="12">The sequence shown here is derived from an EMBL/GenBank/DDBJ whole genome shotgun (WGS) entry which is preliminary data.</text>
</comment>
<accession>A0A816C773</accession>
<evidence type="ECO:0000256" key="7">
    <source>
        <dbReference type="ARBA" id="ARBA00023128"/>
    </source>
</evidence>
<evidence type="ECO:0000256" key="6">
    <source>
        <dbReference type="ARBA" id="ARBA00022840"/>
    </source>
</evidence>
<dbReference type="GO" id="GO:0010906">
    <property type="term" value="P:regulation of glucose metabolic process"/>
    <property type="evidence" value="ECO:0007669"/>
    <property type="project" value="TreeGrafter"/>
</dbReference>
<evidence type="ECO:0000256" key="2">
    <source>
        <dbReference type="ARBA" id="ARBA00022553"/>
    </source>
</evidence>
<keyword evidence="2" id="KW-0597">Phosphoprotein</keyword>
<organism evidence="12 13">
    <name type="scientific">Adineta steineri</name>
    <dbReference type="NCBI Taxonomy" id="433720"/>
    <lineage>
        <taxon>Eukaryota</taxon>
        <taxon>Metazoa</taxon>
        <taxon>Spiralia</taxon>
        <taxon>Gnathifera</taxon>
        <taxon>Rotifera</taxon>
        <taxon>Eurotatoria</taxon>
        <taxon>Bdelloidea</taxon>
        <taxon>Adinetida</taxon>
        <taxon>Adinetidae</taxon>
        <taxon>Adineta</taxon>
    </lineage>
</organism>
<dbReference type="EC" id="2.7.11.-" evidence="8"/>
<keyword evidence="3 8" id="KW-0808">Transferase</keyword>
<dbReference type="PANTHER" id="PTHR11947">
    <property type="entry name" value="PYRUVATE DEHYDROGENASE KINASE"/>
    <property type="match status" value="1"/>
</dbReference>
<evidence type="ECO:0000256" key="3">
    <source>
        <dbReference type="ARBA" id="ARBA00022679"/>
    </source>
</evidence>
<evidence type="ECO:0000313" key="12">
    <source>
        <dbReference type="EMBL" id="CAF1618649.1"/>
    </source>
</evidence>
<protein>
    <recommendedName>
        <fullName evidence="8">Protein-serine/threonine kinase</fullName>
        <ecNumber evidence="8">2.7.11.-</ecNumber>
    </recommendedName>
</protein>
<evidence type="ECO:0000256" key="1">
    <source>
        <dbReference type="ARBA" id="ARBA00006155"/>
    </source>
</evidence>
<proteinExistence type="inferred from homology"/>
<dbReference type="Pfam" id="PF10436">
    <property type="entry name" value="BCDHK_Adom3"/>
    <property type="match status" value="1"/>
</dbReference>
<keyword evidence="4 8" id="KW-0547">Nucleotide-binding</keyword>
<dbReference type="InterPro" id="IPR036784">
    <property type="entry name" value="AK/P_DHK_N_sf"/>
</dbReference>
<evidence type="ECO:0000259" key="10">
    <source>
        <dbReference type="PROSITE" id="PS50109"/>
    </source>
</evidence>
<keyword evidence="13" id="KW-1185">Reference proteome</keyword>
<dbReference type="InterPro" id="IPR005467">
    <property type="entry name" value="His_kinase_dom"/>
</dbReference>
<reference evidence="12" key="1">
    <citation type="submission" date="2021-02" db="EMBL/GenBank/DDBJ databases">
        <authorList>
            <person name="Nowell W R."/>
        </authorList>
    </citation>
    <scope>NUCLEOTIDE SEQUENCE</scope>
</reference>
<dbReference type="OrthoDB" id="3264224at2759"/>
<comment type="subcellular location">
    <subcellularLocation>
        <location evidence="8">Mitochondrion matrix</location>
    </subcellularLocation>
</comment>
<dbReference type="AlphaFoldDB" id="A0A816C773"/>
<dbReference type="EMBL" id="CAJNOM010001773">
    <property type="protein sequence ID" value="CAF1618649.1"/>
    <property type="molecule type" value="Genomic_DNA"/>
</dbReference>
<keyword evidence="6 8" id="KW-0067">ATP-binding</keyword>
<dbReference type="InterPro" id="IPR003594">
    <property type="entry name" value="HATPase_dom"/>
</dbReference>
<keyword evidence="7 8" id="KW-0496">Mitochondrion</keyword>
<name>A0A816C773_9BILA</name>
<dbReference type="SUPFAM" id="SSF55874">
    <property type="entry name" value="ATPase domain of HSP90 chaperone/DNA topoisomerase II/histidine kinase"/>
    <property type="match status" value="1"/>
</dbReference>
<dbReference type="GO" id="GO:0004740">
    <property type="term" value="F:pyruvate dehydrogenase (acetyl-transferring) kinase activity"/>
    <property type="evidence" value="ECO:0007669"/>
    <property type="project" value="TreeGrafter"/>
</dbReference>
<sequence>MFGTKLRRLPLSFSPVIRQQTNIASDFKNHNQDEQTKKITNENGNGNGTNRCIPPTEKTIRDKHLANITVTSFYSQTAVEELARKQSTRLTPLTMMYIGKTKDSSHLLRSAQYLHKDLPIRFAHRIDDFRNLPFIVACNPLLLELHERFIKIFHTLNSFPSIKTLEQEKAYTELLQNTLTCSSDTLPLLAEGFRESKRHIKQETFVRNFLDRALTSRLAIKMLIEHHIELRNDRENYIGAICMSFSPKKLIQSSAEYVKKVCRAEYGVAPDVKIDGHVHSSFPYITTPLNYIIPEMLKNAFRATVEHHRYSDLGLPSVTVTIAVNEDELVLRIKDRGGGMPRALLDKIFDYHFSSNHLSHDPSLLSYTDFDNHFHDQLVTTDNTNRMSGYGFGVPTSRAYCEYLNGSLTIETMHGLGSDVYVRVGLLTSENRVVRL</sequence>
<dbReference type="Gene3D" id="3.30.565.10">
    <property type="entry name" value="Histidine kinase-like ATPase, C-terminal domain"/>
    <property type="match status" value="1"/>
</dbReference>
<dbReference type="GO" id="GO:0005524">
    <property type="term" value="F:ATP binding"/>
    <property type="evidence" value="ECO:0007669"/>
    <property type="project" value="UniProtKB-UniRule"/>
</dbReference>
<feature type="region of interest" description="Disordered" evidence="9">
    <location>
        <begin position="37"/>
        <end position="56"/>
    </location>
</feature>
<comment type="similarity">
    <text evidence="1 8">Belongs to the PDK/BCKDK protein kinase family.</text>
</comment>
<dbReference type="SUPFAM" id="SSF69012">
    <property type="entry name" value="alpha-ketoacid dehydrogenase kinase, N-terminal domain"/>
    <property type="match status" value="1"/>
</dbReference>
<evidence type="ECO:0000256" key="9">
    <source>
        <dbReference type="SAM" id="MobiDB-lite"/>
    </source>
</evidence>
<dbReference type="Gene3D" id="1.20.140.20">
    <property type="entry name" value="Alpha-ketoacid/pyruvate dehydrogenase kinase, N-terminal domain"/>
    <property type="match status" value="1"/>
</dbReference>